<sequence length="91" mass="10510">MNNTPENTYRSVNCEFHDVLEALATRRQRCVLVYLAEDGSTQTCEALITDVYAKAGADYLRLDNASELRLDRLLQVDGERPEQFELRFPNR</sequence>
<dbReference type="InterPro" id="IPR038626">
    <property type="entry name" value="Rof-like_sf"/>
</dbReference>
<evidence type="ECO:0008006" key="3">
    <source>
        <dbReference type="Google" id="ProtNLM"/>
    </source>
</evidence>
<proteinExistence type="predicted"/>
<dbReference type="EMBL" id="CP034464">
    <property type="protein sequence ID" value="AZP12405.1"/>
    <property type="molecule type" value="Genomic_DNA"/>
</dbReference>
<accession>A0A3Q9BQS5</accession>
<protein>
    <recommendedName>
        <fullName evidence="3">Rho-binding antiterminator</fullName>
    </recommendedName>
</protein>
<reference evidence="1 2" key="1">
    <citation type="journal article" date="2011" name="Int. J. Syst. Evol. Microbiol.">
        <title>Description of Undibacterium oligocarboniphilum sp. nov., isolated from purified water, and Undibacterium pigrum strain CCUG 49012 as the type strain of Undibacterium parvum sp. nov., and emended descriptions of the genus Undibacterium and the species Undibacterium pigrum.</title>
        <authorList>
            <person name="Eder W."/>
            <person name="Wanner G."/>
            <person name="Ludwig W."/>
            <person name="Busse H.J."/>
            <person name="Ziemke-Kageler F."/>
            <person name="Lang E."/>
        </authorList>
    </citation>
    <scope>NUCLEOTIDE SEQUENCE [LARGE SCALE GENOMIC DNA]</scope>
    <source>
        <strain evidence="1 2">DSM 23061</strain>
    </source>
</reference>
<dbReference type="AlphaFoldDB" id="A0A3Q9BQS5"/>
<evidence type="ECO:0000313" key="2">
    <source>
        <dbReference type="Proteomes" id="UP000275663"/>
    </source>
</evidence>
<dbReference type="Proteomes" id="UP000275663">
    <property type="component" value="Chromosome"/>
</dbReference>
<dbReference type="RefSeq" id="WP_126127786.1">
    <property type="nucleotide sequence ID" value="NZ_CP034464.1"/>
</dbReference>
<dbReference type="Gene3D" id="2.30.30.400">
    <property type="entry name" value="Rof-like"/>
    <property type="match status" value="1"/>
</dbReference>
<name>A0A3Q9BQS5_9BURK</name>
<organism evidence="1 2">
    <name type="scientific">Undibacterium parvum</name>
    <dbReference type="NCBI Taxonomy" id="401471"/>
    <lineage>
        <taxon>Bacteria</taxon>
        <taxon>Pseudomonadati</taxon>
        <taxon>Pseudomonadota</taxon>
        <taxon>Betaproteobacteria</taxon>
        <taxon>Burkholderiales</taxon>
        <taxon>Oxalobacteraceae</taxon>
        <taxon>Undibacterium</taxon>
    </lineage>
</organism>
<dbReference type="InterPro" id="IPR023534">
    <property type="entry name" value="Rof/RNase_P-like"/>
</dbReference>
<dbReference type="OrthoDB" id="5344363at2"/>
<dbReference type="KEGG" id="upv:EJN92_10570"/>
<dbReference type="SUPFAM" id="SSF101744">
    <property type="entry name" value="Rof/RNase P subunit-like"/>
    <property type="match status" value="1"/>
</dbReference>
<gene>
    <name evidence="1" type="ORF">EJN92_10570</name>
</gene>
<keyword evidence="2" id="KW-1185">Reference proteome</keyword>
<evidence type="ECO:0000313" key="1">
    <source>
        <dbReference type="EMBL" id="AZP12405.1"/>
    </source>
</evidence>